<evidence type="ECO:0000313" key="3">
    <source>
        <dbReference type="EMBL" id="SMB95772.1"/>
    </source>
</evidence>
<dbReference type="Pfam" id="PF00437">
    <property type="entry name" value="T2SSE"/>
    <property type="match status" value="1"/>
</dbReference>
<dbReference type="InterPro" id="IPR050921">
    <property type="entry name" value="T4SS_GSP_E_ATPase"/>
</dbReference>
<dbReference type="Proteomes" id="UP000192569">
    <property type="component" value="Chromosome I"/>
</dbReference>
<evidence type="ECO:0000256" key="1">
    <source>
        <dbReference type="ARBA" id="ARBA00006611"/>
    </source>
</evidence>
<name>A0A1W1VQW1_9FIRM</name>
<dbReference type="EMBL" id="LT838272">
    <property type="protein sequence ID" value="SMB95772.1"/>
    <property type="molecule type" value="Genomic_DNA"/>
</dbReference>
<organism evidence="3 4">
    <name type="scientific">Thermanaeromonas toyohensis ToBE</name>
    <dbReference type="NCBI Taxonomy" id="698762"/>
    <lineage>
        <taxon>Bacteria</taxon>
        <taxon>Bacillati</taxon>
        <taxon>Bacillota</taxon>
        <taxon>Clostridia</taxon>
        <taxon>Neomoorellales</taxon>
        <taxon>Neomoorellaceae</taxon>
        <taxon>Thermanaeromonas</taxon>
    </lineage>
</organism>
<feature type="domain" description="Bacterial type II secretion system protein E" evidence="2">
    <location>
        <begin position="87"/>
        <end position="339"/>
    </location>
</feature>
<dbReference type="InterPro" id="IPR001482">
    <property type="entry name" value="T2SS/T4SS_dom"/>
</dbReference>
<sequence length="427" mass="47553">MLPGEGGRVPAGSRVFICERTVRELNIQNQEWDKVLEATRRVLVEKYGESLLSANGNMVELVREEARKVLGREDKEVEDYVVSWIAGLGPVDQLLKDPLVSEIMINGPHDIFIEREGRIERTELSYRDNEEVMNVLYRLVQRCGRRINFSSPLVDARLPDGSRVNAVVPPAAPYPCVTIRRFVKRSFSTAELLDMGFLSPEMVTFLQAAVEGKANIVVAGATGSGKTTLIRWLCSFIPPGERVVTIEDTLELGLEREHVVPLEASDKAGIYELMINALRMRPDRIILGEIRGKEAFELLQAMGTGHDGSITSVHTNYNKRAAIQRIVRAALRAGGVTASELEEMIVEVIDLLIFVERLRDGSRKVVSISQVIPGEGKPAFRDIYRYRYSQGIHECVGEVTEELKEKLKKNLAGCLPPIRPFGGGGCD</sequence>
<reference evidence="3 4" key="1">
    <citation type="submission" date="2017-04" db="EMBL/GenBank/DDBJ databases">
        <authorList>
            <person name="Afonso C.L."/>
            <person name="Miller P.J."/>
            <person name="Scott M.A."/>
            <person name="Spackman E."/>
            <person name="Goraichik I."/>
            <person name="Dimitrov K.M."/>
            <person name="Suarez D.L."/>
            <person name="Swayne D.E."/>
        </authorList>
    </citation>
    <scope>NUCLEOTIDE SEQUENCE [LARGE SCALE GENOMIC DNA]</scope>
    <source>
        <strain evidence="3 4">ToBE</strain>
    </source>
</reference>
<dbReference type="GO" id="GO:0016887">
    <property type="term" value="F:ATP hydrolysis activity"/>
    <property type="evidence" value="ECO:0007669"/>
    <property type="project" value="InterPro"/>
</dbReference>
<evidence type="ECO:0000259" key="2">
    <source>
        <dbReference type="Pfam" id="PF00437"/>
    </source>
</evidence>
<dbReference type="InterPro" id="IPR027417">
    <property type="entry name" value="P-loop_NTPase"/>
</dbReference>
<dbReference type="Gene3D" id="3.40.50.300">
    <property type="entry name" value="P-loop containing nucleotide triphosphate hydrolases"/>
    <property type="match status" value="1"/>
</dbReference>
<keyword evidence="4" id="KW-1185">Reference proteome</keyword>
<proteinExistence type="inferred from homology"/>
<evidence type="ECO:0000313" key="4">
    <source>
        <dbReference type="Proteomes" id="UP000192569"/>
    </source>
</evidence>
<comment type="similarity">
    <text evidence="1">Belongs to the GSP E family.</text>
</comment>
<dbReference type="CDD" id="cd01130">
    <property type="entry name" value="VirB11-like_ATPase"/>
    <property type="match status" value="1"/>
</dbReference>
<dbReference type="PANTHER" id="PTHR30486">
    <property type="entry name" value="TWITCHING MOTILITY PROTEIN PILT"/>
    <property type="match status" value="1"/>
</dbReference>
<dbReference type="SUPFAM" id="SSF52540">
    <property type="entry name" value="P-loop containing nucleoside triphosphate hydrolases"/>
    <property type="match status" value="1"/>
</dbReference>
<protein>
    <submittedName>
        <fullName evidence="3">Pilus assembly protein CpaF</fullName>
    </submittedName>
</protein>
<accession>A0A1W1VQW1</accession>
<dbReference type="PANTHER" id="PTHR30486:SF6">
    <property type="entry name" value="TYPE IV PILUS RETRACTATION ATPASE PILT"/>
    <property type="match status" value="1"/>
</dbReference>
<dbReference type="Gene3D" id="3.30.450.380">
    <property type="match status" value="1"/>
</dbReference>
<dbReference type="STRING" id="698762.SAMN00808754_1317"/>
<gene>
    <name evidence="3" type="ORF">SAMN00808754_1317</name>
</gene>
<dbReference type="AlphaFoldDB" id="A0A1W1VQW1"/>